<dbReference type="InterPro" id="IPR009056">
    <property type="entry name" value="Cyt_c-like_dom"/>
</dbReference>
<reference evidence="5" key="1">
    <citation type="submission" date="2021-04" db="EMBL/GenBank/DDBJ databases">
        <authorList>
            <person name="Pira H."/>
            <person name="Risdian C."/>
            <person name="Wink J."/>
        </authorList>
    </citation>
    <scope>NUCLEOTIDE SEQUENCE</scope>
    <source>
        <strain evidence="5">WHY3</strain>
    </source>
</reference>
<evidence type="ECO:0000313" key="6">
    <source>
        <dbReference type="Proteomes" id="UP001138894"/>
    </source>
</evidence>
<evidence type="ECO:0000256" key="1">
    <source>
        <dbReference type="ARBA" id="ARBA00022723"/>
    </source>
</evidence>
<dbReference type="Pfam" id="PF13442">
    <property type="entry name" value="Cytochrome_CBB3"/>
    <property type="match status" value="1"/>
</dbReference>
<evidence type="ECO:0000256" key="2">
    <source>
        <dbReference type="ARBA" id="ARBA00023004"/>
    </source>
</evidence>
<evidence type="ECO:0000313" key="5">
    <source>
        <dbReference type="EMBL" id="MBV7269744.1"/>
    </source>
</evidence>
<dbReference type="PANTHER" id="PTHR40394">
    <property type="entry name" value="LIPOPROTEIN-RELATED"/>
    <property type="match status" value="1"/>
</dbReference>
<dbReference type="GO" id="GO:0020037">
    <property type="term" value="F:heme binding"/>
    <property type="evidence" value="ECO:0007669"/>
    <property type="project" value="InterPro"/>
</dbReference>
<dbReference type="EMBL" id="JAGSPD010000008">
    <property type="protein sequence ID" value="MBV7269744.1"/>
    <property type="molecule type" value="Genomic_DNA"/>
</dbReference>
<feature type="domain" description="Cytochrome c" evidence="4">
    <location>
        <begin position="112"/>
        <end position="197"/>
    </location>
</feature>
<dbReference type="GO" id="GO:0009055">
    <property type="term" value="F:electron transfer activity"/>
    <property type="evidence" value="ECO:0007669"/>
    <property type="project" value="InterPro"/>
</dbReference>
<organism evidence="5 6">
    <name type="scientific">Winogradskyella luteola</name>
    <dbReference type="NCBI Taxonomy" id="2828330"/>
    <lineage>
        <taxon>Bacteria</taxon>
        <taxon>Pseudomonadati</taxon>
        <taxon>Bacteroidota</taxon>
        <taxon>Flavobacteriia</taxon>
        <taxon>Flavobacteriales</taxon>
        <taxon>Flavobacteriaceae</taxon>
        <taxon>Winogradskyella</taxon>
    </lineage>
</organism>
<sequence>MKTSLKYIVVLVMVVGLVSCQKNSRPNYQYMPNMYESVGYEAYQESDAFANGVEAQLPAEGTIPRGDFMPYEIDNTNEGYDLAKATLKNPLADPIPLDEMDSTNIDPNVPRVDYAVGGPLYTIYCGICHGAKGDGQGKLVKREKILGVPSYDDAGRAITEGSIYHVIYYGKNTMGSYANQLNEEERWQVVAYVEKLKADLEK</sequence>
<evidence type="ECO:0000256" key="3">
    <source>
        <dbReference type="PROSITE-ProRule" id="PRU00433"/>
    </source>
</evidence>
<keyword evidence="1 3" id="KW-0479">Metal-binding</keyword>
<dbReference type="GO" id="GO:0046872">
    <property type="term" value="F:metal ion binding"/>
    <property type="evidence" value="ECO:0007669"/>
    <property type="project" value="UniProtKB-KW"/>
</dbReference>
<keyword evidence="2 3" id="KW-0408">Iron</keyword>
<dbReference type="Proteomes" id="UP001138894">
    <property type="component" value="Unassembled WGS sequence"/>
</dbReference>
<dbReference type="AlphaFoldDB" id="A0A9X1F9P0"/>
<dbReference type="PROSITE" id="PS51257">
    <property type="entry name" value="PROKAR_LIPOPROTEIN"/>
    <property type="match status" value="1"/>
</dbReference>
<name>A0A9X1F9P0_9FLAO</name>
<protein>
    <submittedName>
        <fullName evidence="5">Cytochrome c</fullName>
    </submittedName>
</protein>
<keyword evidence="3" id="KW-0349">Heme</keyword>
<dbReference type="PANTHER" id="PTHR40394:SF2">
    <property type="entry name" value="QUINOL:CYTOCHROME C OXIDOREDUCTASE MEMBRANE PROTEIN"/>
    <property type="match status" value="1"/>
</dbReference>
<gene>
    <name evidence="5" type="ORF">KCG49_11160</name>
</gene>
<comment type="caution">
    <text evidence="5">The sequence shown here is derived from an EMBL/GenBank/DDBJ whole genome shotgun (WGS) entry which is preliminary data.</text>
</comment>
<dbReference type="RefSeq" id="WP_218546561.1">
    <property type="nucleotide sequence ID" value="NZ_JAGSPD010000008.1"/>
</dbReference>
<evidence type="ECO:0000259" key="4">
    <source>
        <dbReference type="PROSITE" id="PS51007"/>
    </source>
</evidence>
<accession>A0A9X1F9P0</accession>
<dbReference type="PROSITE" id="PS51007">
    <property type="entry name" value="CYTC"/>
    <property type="match status" value="1"/>
</dbReference>
<keyword evidence="6" id="KW-1185">Reference proteome</keyword>
<proteinExistence type="predicted"/>